<reference evidence="2" key="1">
    <citation type="submission" date="2022-11" db="UniProtKB">
        <authorList>
            <consortium name="WormBaseParasite"/>
        </authorList>
    </citation>
    <scope>IDENTIFICATION</scope>
</reference>
<dbReference type="Proteomes" id="UP000887540">
    <property type="component" value="Unplaced"/>
</dbReference>
<sequence length="77" mass="9436">MYSYLIFVGHTSFVAIHLILMKMEVHLVLDLVLDIRDYLAHYRNYLVHYRDYLAHYLEILLLRNLKIQRQKMQEKAE</sequence>
<keyword evidence="1" id="KW-1185">Reference proteome</keyword>
<proteinExistence type="predicted"/>
<dbReference type="AlphaFoldDB" id="A0A914DZS8"/>
<organism evidence="1 2">
    <name type="scientific">Acrobeloides nanus</name>
    <dbReference type="NCBI Taxonomy" id="290746"/>
    <lineage>
        <taxon>Eukaryota</taxon>
        <taxon>Metazoa</taxon>
        <taxon>Ecdysozoa</taxon>
        <taxon>Nematoda</taxon>
        <taxon>Chromadorea</taxon>
        <taxon>Rhabditida</taxon>
        <taxon>Tylenchina</taxon>
        <taxon>Cephalobomorpha</taxon>
        <taxon>Cephaloboidea</taxon>
        <taxon>Cephalobidae</taxon>
        <taxon>Acrobeloides</taxon>
    </lineage>
</organism>
<evidence type="ECO:0000313" key="2">
    <source>
        <dbReference type="WBParaSite" id="ACRNAN_scaffold4784.g14056.t1"/>
    </source>
</evidence>
<evidence type="ECO:0000313" key="1">
    <source>
        <dbReference type="Proteomes" id="UP000887540"/>
    </source>
</evidence>
<name>A0A914DZS8_9BILA</name>
<accession>A0A914DZS8</accession>
<dbReference type="WBParaSite" id="ACRNAN_scaffold4784.g14056.t1">
    <property type="protein sequence ID" value="ACRNAN_scaffold4784.g14056.t1"/>
    <property type="gene ID" value="ACRNAN_scaffold4784.g14056"/>
</dbReference>
<protein>
    <submittedName>
        <fullName evidence="2">Uncharacterized protein</fullName>
    </submittedName>
</protein>